<evidence type="ECO:0000256" key="4">
    <source>
        <dbReference type="ARBA" id="ARBA00023237"/>
    </source>
</evidence>
<evidence type="ECO:0000256" key="3">
    <source>
        <dbReference type="ARBA" id="ARBA00023136"/>
    </source>
</evidence>
<dbReference type="PRINTS" id="PR01023">
    <property type="entry name" value="NAFLGMOTY"/>
</dbReference>
<dbReference type="EMBL" id="JBHULT010000006">
    <property type="protein sequence ID" value="MFD2517297.1"/>
    <property type="molecule type" value="Genomic_DNA"/>
</dbReference>
<feature type="signal peptide" evidence="7">
    <location>
        <begin position="1"/>
        <end position="22"/>
    </location>
</feature>
<dbReference type="InterPro" id="IPR003367">
    <property type="entry name" value="Thrombospondin_3-like_rpt"/>
</dbReference>
<keyword evidence="4" id="KW-0998">Cell outer membrane</keyword>
<dbReference type="Pfam" id="PF00691">
    <property type="entry name" value="OmpA"/>
    <property type="match status" value="1"/>
</dbReference>
<evidence type="ECO:0000313" key="9">
    <source>
        <dbReference type="EMBL" id="MFD2517297.1"/>
    </source>
</evidence>
<dbReference type="Pfam" id="PF02412">
    <property type="entry name" value="TSP_3"/>
    <property type="match status" value="5"/>
</dbReference>
<feature type="compositionally biased region" description="Basic and acidic residues" evidence="6">
    <location>
        <begin position="437"/>
        <end position="458"/>
    </location>
</feature>
<keyword evidence="2 7" id="KW-0732">Signal</keyword>
<dbReference type="SUPFAM" id="SSF103647">
    <property type="entry name" value="TSP type-3 repeat"/>
    <property type="match status" value="1"/>
</dbReference>
<organism evidence="9 10">
    <name type="scientific">Salinimicrobium flavum</name>
    <dbReference type="NCBI Taxonomy" id="1737065"/>
    <lineage>
        <taxon>Bacteria</taxon>
        <taxon>Pseudomonadati</taxon>
        <taxon>Bacteroidota</taxon>
        <taxon>Flavobacteriia</taxon>
        <taxon>Flavobacteriales</taxon>
        <taxon>Flavobacteriaceae</taxon>
        <taxon>Salinimicrobium</taxon>
    </lineage>
</organism>
<evidence type="ECO:0000313" key="10">
    <source>
        <dbReference type="Proteomes" id="UP001597468"/>
    </source>
</evidence>
<evidence type="ECO:0000256" key="7">
    <source>
        <dbReference type="SAM" id="SignalP"/>
    </source>
</evidence>
<feature type="chain" id="PRO_5045143921" evidence="7">
    <location>
        <begin position="23"/>
        <end position="471"/>
    </location>
</feature>
<accession>A0ABW5IUE2</accession>
<name>A0ABW5IUE2_9FLAO</name>
<dbReference type="InterPro" id="IPR036737">
    <property type="entry name" value="OmpA-like_sf"/>
</dbReference>
<dbReference type="PANTHER" id="PTHR30329:SF21">
    <property type="entry name" value="LIPOPROTEIN YIAD-RELATED"/>
    <property type="match status" value="1"/>
</dbReference>
<protein>
    <submittedName>
        <fullName evidence="9">OmpA family protein</fullName>
    </submittedName>
</protein>
<feature type="region of interest" description="Disordered" evidence="6">
    <location>
        <begin position="207"/>
        <end position="302"/>
    </location>
</feature>
<evidence type="ECO:0000256" key="5">
    <source>
        <dbReference type="PROSITE-ProRule" id="PRU00473"/>
    </source>
</evidence>
<keyword evidence="10" id="KW-1185">Reference proteome</keyword>
<reference evidence="10" key="1">
    <citation type="journal article" date="2019" name="Int. J. Syst. Evol. Microbiol.">
        <title>The Global Catalogue of Microorganisms (GCM) 10K type strain sequencing project: providing services to taxonomists for standard genome sequencing and annotation.</title>
        <authorList>
            <consortium name="The Broad Institute Genomics Platform"/>
            <consortium name="The Broad Institute Genome Sequencing Center for Infectious Disease"/>
            <person name="Wu L."/>
            <person name="Ma J."/>
        </authorList>
    </citation>
    <scope>NUCLEOTIDE SEQUENCE [LARGE SCALE GENOMIC DNA]</scope>
    <source>
        <strain evidence="10">KCTC 42585</strain>
    </source>
</reference>
<dbReference type="CDD" id="cd07185">
    <property type="entry name" value="OmpA_C-like"/>
    <property type="match status" value="1"/>
</dbReference>
<evidence type="ECO:0000256" key="6">
    <source>
        <dbReference type="SAM" id="MobiDB-lite"/>
    </source>
</evidence>
<dbReference type="InterPro" id="IPR006664">
    <property type="entry name" value="OMP_bac"/>
</dbReference>
<evidence type="ECO:0000256" key="2">
    <source>
        <dbReference type="ARBA" id="ARBA00022729"/>
    </source>
</evidence>
<feature type="domain" description="OmpA-like" evidence="8">
    <location>
        <begin position="335"/>
        <end position="452"/>
    </location>
</feature>
<dbReference type="Gene3D" id="4.10.1080.10">
    <property type="entry name" value="TSP type-3 repeat"/>
    <property type="match status" value="1"/>
</dbReference>
<dbReference type="InterPro" id="IPR006665">
    <property type="entry name" value="OmpA-like"/>
</dbReference>
<evidence type="ECO:0000256" key="1">
    <source>
        <dbReference type="ARBA" id="ARBA00004442"/>
    </source>
</evidence>
<sequence>MKHLSRFLLASLCILSFGAMQAQNENNPWAVGLGINAVDFYPTGEDAPLGEYFDEFFNTGDHWNVLPGISRLSVARNIGAGFYFEAAGSVNQLTKFGDDRWDDLTYYALDGTFNYSFRGEDGWFDPVLGAGAGYTWVDDNGHATFDGTGGINFWFSDFFALTVQTMYKHAFDDDYNSHWQHAAGIKFAMGGKDTDGDGVYDKDDECPEEPGLAEFNGCPDSDGDGIEDRNDECPMEAGTAEFNGCPDTDGDGISDNKDECPTVAGLAEMNGCPDADGDGIKDSDDECPNEAGPAENNGCPWEDKDNDGVLDKDDECPEVAGTVENNGCPEPTVEVIEELNEYSRTILFDLNKSSIRSESEETLQSIADIMKEYPQTIFHIEGHTDSTGSESYNEKLSRERAASVRQFLIGAGIPESRMTSEGYGESQPIASNNTAKGRQENRRVEISLDKERQMKEPAEGQEQDTTDTDGE</sequence>
<dbReference type="RefSeq" id="WP_380749208.1">
    <property type="nucleotide sequence ID" value="NZ_JBHULT010000006.1"/>
</dbReference>
<dbReference type="Proteomes" id="UP001597468">
    <property type="component" value="Unassembled WGS sequence"/>
</dbReference>
<comment type="caution">
    <text evidence="9">The sequence shown here is derived from an EMBL/GenBank/DDBJ whole genome shotgun (WGS) entry which is preliminary data.</text>
</comment>
<evidence type="ECO:0000259" key="8">
    <source>
        <dbReference type="PROSITE" id="PS51123"/>
    </source>
</evidence>
<dbReference type="PRINTS" id="PR01021">
    <property type="entry name" value="OMPADOMAIN"/>
</dbReference>
<dbReference type="SUPFAM" id="SSF103088">
    <property type="entry name" value="OmpA-like"/>
    <property type="match status" value="1"/>
</dbReference>
<feature type="region of interest" description="Disordered" evidence="6">
    <location>
        <begin position="416"/>
        <end position="471"/>
    </location>
</feature>
<dbReference type="PANTHER" id="PTHR30329">
    <property type="entry name" value="STATOR ELEMENT OF FLAGELLAR MOTOR COMPLEX"/>
    <property type="match status" value="1"/>
</dbReference>
<dbReference type="Gene3D" id="3.30.1330.60">
    <property type="entry name" value="OmpA-like domain"/>
    <property type="match status" value="1"/>
</dbReference>
<comment type="subcellular location">
    <subcellularLocation>
        <location evidence="1">Cell outer membrane</location>
    </subcellularLocation>
</comment>
<dbReference type="PROSITE" id="PS51123">
    <property type="entry name" value="OMPA_2"/>
    <property type="match status" value="1"/>
</dbReference>
<dbReference type="InterPro" id="IPR050330">
    <property type="entry name" value="Bact_OuterMem_StrucFunc"/>
</dbReference>
<proteinExistence type="predicted"/>
<feature type="compositionally biased region" description="Acidic residues" evidence="6">
    <location>
        <begin position="459"/>
        <end position="471"/>
    </location>
</feature>
<gene>
    <name evidence="9" type="ORF">ACFSTG_05275</name>
</gene>
<dbReference type="InterPro" id="IPR028974">
    <property type="entry name" value="TSP_type-3_rpt"/>
</dbReference>
<keyword evidence="3 5" id="KW-0472">Membrane</keyword>